<evidence type="ECO:0000256" key="1">
    <source>
        <dbReference type="ARBA" id="ARBA00022679"/>
    </source>
</evidence>
<dbReference type="RefSeq" id="WP_119483105.1">
    <property type="nucleotide sequence ID" value="NZ_QXTG01000002.1"/>
</dbReference>
<name>A0A3A1U2T4_9MICO</name>
<dbReference type="NCBIfam" id="NF038011">
    <property type="entry name" value="PelF"/>
    <property type="match status" value="1"/>
</dbReference>
<organism evidence="5 6">
    <name type="scientific">Amnibacterium setariae</name>
    <dbReference type="NCBI Taxonomy" id="2306585"/>
    <lineage>
        <taxon>Bacteria</taxon>
        <taxon>Bacillati</taxon>
        <taxon>Actinomycetota</taxon>
        <taxon>Actinomycetes</taxon>
        <taxon>Micrococcales</taxon>
        <taxon>Microbacteriaceae</taxon>
        <taxon>Amnibacterium</taxon>
    </lineage>
</organism>
<evidence type="ECO:0000259" key="3">
    <source>
        <dbReference type="Pfam" id="PF00534"/>
    </source>
</evidence>
<gene>
    <name evidence="5" type="ORF">D1781_15525</name>
</gene>
<feature type="region of interest" description="Disordered" evidence="2">
    <location>
        <begin position="574"/>
        <end position="600"/>
    </location>
</feature>
<dbReference type="AlphaFoldDB" id="A0A3A1U2T4"/>
<evidence type="ECO:0000313" key="5">
    <source>
        <dbReference type="EMBL" id="RIX28796.1"/>
    </source>
</evidence>
<feature type="compositionally biased region" description="Low complexity" evidence="2">
    <location>
        <begin position="581"/>
        <end position="594"/>
    </location>
</feature>
<keyword evidence="6" id="KW-1185">Reference proteome</keyword>
<dbReference type="PANTHER" id="PTHR12526">
    <property type="entry name" value="GLYCOSYLTRANSFERASE"/>
    <property type="match status" value="1"/>
</dbReference>
<evidence type="ECO:0000256" key="2">
    <source>
        <dbReference type="SAM" id="MobiDB-lite"/>
    </source>
</evidence>
<reference evidence="6" key="1">
    <citation type="submission" date="2018-09" db="EMBL/GenBank/DDBJ databases">
        <authorList>
            <person name="Kim I."/>
        </authorList>
    </citation>
    <scope>NUCLEOTIDE SEQUENCE [LARGE SCALE GENOMIC DNA]</scope>
    <source>
        <strain evidence="6">DD4a</strain>
    </source>
</reference>
<dbReference type="PANTHER" id="PTHR12526:SF608">
    <property type="entry name" value="PELF"/>
    <property type="match status" value="1"/>
</dbReference>
<protein>
    <submittedName>
        <fullName evidence="5">DUF3492 domain-containing protein</fullName>
    </submittedName>
</protein>
<feature type="domain" description="Glycosyl transferase family 1" evidence="3">
    <location>
        <begin position="362"/>
        <end position="531"/>
    </location>
</feature>
<dbReference type="GO" id="GO:0016757">
    <property type="term" value="F:glycosyltransferase activity"/>
    <property type="evidence" value="ECO:0007669"/>
    <property type="project" value="InterPro"/>
</dbReference>
<dbReference type="InterPro" id="IPR022622">
    <property type="entry name" value="DUF3492"/>
</dbReference>
<dbReference type="Proteomes" id="UP000265742">
    <property type="component" value="Unassembled WGS sequence"/>
</dbReference>
<evidence type="ECO:0000259" key="4">
    <source>
        <dbReference type="Pfam" id="PF11997"/>
    </source>
</evidence>
<dbReference type="SUPFAM" id="SSF53756">
    <property type="entry name" value="UDP-Glycosyltransferase/glycogen phosphorylase"/>
    <property type="match status" value="1"/>
</dbReference>
<keyword evidence="1" id="KW-0808">Transferase</keyword>
<feature type="region of interest" description="Disordered" evidence="2">
    <location>
        <begin position="1"/>
        <end position="22"/>
    </location>
</feature>
<dbReference type="OrthoDB" id="9790710at2"/>
<proteinExistence type="predicted"/>
<accession>A0A3A1U2T4</accession>
<dbReference type="InterPro" id="IPR001296">
    <property type="entry name" value="Glyco_trans_1"/>
</dbReference>
<dbReference type="InterPro" id="IPR047691">
    <property type="entry name" value="PelF-like"/>
</dbReference>
<feature type="domain" description="DUF3492" evidence="4">
    <location>
        <begin position="30"/>
        <end position="321"/>
    </location>
</feature>
<dbReference type="Gene3D" id="3.40.50.2000">
    <property type="entry name" value="Glycogen Phosphorylase B"/>
    <property type="match status" value="2"/>
</dbReference>
<sequence>MTYGRPAHAATRTAPKRTGRSRRASYAPVDVAIVCESTYPYLTGGLSAVVHQIAEANPNRRIGIIHIAWDGDSPSVEKYDVPPQVQWVMPVYQSMREHRQGFLDLRPRDSRLGRKATKAVVDRLFAALDDHLAGDDDALWSLYDDGINPLTRTFRIWPVISSAAFMTRAREYFARAGLSFTALFWELREFFSLAFAVTDLVLPKATVYHAHTTGAAALLAAAGARQHGASFLLTEHNLYARDTINHLLERSMDTLVTRDEWRTLDHYETSAMEPQQTRVTPRQRAWMAWWAHSGLVAYRAADLITYLYPDAIEEAAGLGGHPDKSIVLANGVTPSHFDEARAVFDARLAQSRLAGDDRIWRLAYAARVVPIKGLLDLLKAMAQLVAEGVTNWELDVMGPDEEMPEYVELCRRTCHELGLDGYVKFFGSVNLRERFGNYDALVLPSHNEGQPIVVLEAMTIGLPTIGTYVGGMKQLVEDPIVVQDAHAAPTGVVDSCGLLVPAHDVDGLADSVRRLMSDEALFARLSENARARVEHYFHIDTAMALYRSVYRRFGSVPEVEFLETLPVPLPVTGQPLPAVRQPAPAASPAESSSQQDRRAA</sequence>
<evidence type="ECO:0000313" key="6">
    <source>
        <dbReference type="Proteomes" id="UP000265742"/>
    </source>
</evidence>
<comment type="caution">
    <text evidence="5">The sequence shown here is derived from an EMBL/GenBank/DDBJ whole genome shotgun (WGS) entry which is preliminary data.</text>
</comment>
<dbReference type="Pfam" id="PF11997">
    <property type="entry name" value="DUF3492"/>
    <property type="match status" value="1"/>
</dbReference>
<dbReference type="EMBL" id="QXTG01000002">
    <property type="protein sequence ID" value="RIX28796.1"/>
    <property type="molecule type" value="Genomic_DNA"/>
</dbReference>
<dbReference type="Pfam" id="PF00534">
    <property type="entry name" value="Glycos_transf_1"/>
    <property type="match status" value="1"/>
</dbReference>